<comment type="caution">
    <text evidence="1">The sequence shown here is derived from an EMBL/GenBank/DDBJ whole genome shotgun (WGS) entry which is preliminary data.</text>
</comment>
<keyword evidence="2" id="KW-1185">Reference proteome</keyword>
<gene>
    <name evidence="1" type="ORF">H6G18_15805</name>
</gene>
<organism evidence="1 2">
    <name type="scientific">Anabaena subtropica FACHB-260</name>
    <dbReference type="NCBI Taxonomy" id="2692884"/>
    <lineage>
        <taxon>Bacteria</taxon>
        <taxon>Bacillati</taxon>
        <taxon>Cyanobacteriota</taxon>
        <taxon>Cyanophyceae</taxon>
        <taxon>Nostocales</taxon>
        <taxon>Nostocaceae</taxon>
        <taxon>Anabaena</taxon>
    </lineage>
</organism>
<evidence type="ECO:0000313" key="1">
    <source>
        <dbReference type="EMBL" id="MBD2345604.1"/>
    </source>
</evidence>
<dbReference type="Proteomes" id="UP000607281">
    <property type="component" value="Unassembled WGS sequence"/>
</dbReference>
<reference evidence="1 2" key="1">
    <citation type="journal article" date="2020" name="ISME J.">
        <title>Comparative genomics reveals insights into cyanobacterial evolution and habitat adaptation.</title>
        <authorList>
            <person name="Chen M.Y."/>
            <person name="Teng W.K."/>
            <person name="Zhao L."/>
            <person name="Hu C.X."/>
            <person name="Zhou Y.K."/>
            <person name="Han B.P."/>
            <person name="Song L.R."/>
            <person name="Shu W.S."/>
        </authorList>
    </citation>
    <scope>NUCLEOTIDE SEQUENCE [LARGE SCALE GENOMIC DNA]</scope>
    <source>
        <strain evidence="1 2">FACHB-260</strain>
    </source>
</reference>
<name>A0ABR8CRM8_9NOST</name>
<dbReference type="RefSeq" id="WP_190408032.1">
    <property type="nucleotide sequence ID" value="NZ_JACJRF010000027.1"/>
</dbReference>
<accession>A0ABR8CRM8</accession>
<sequence>MQSFNIDQTIIAWSSIAENVFVPHTEEEYERLVEMLDGLIDQVGEDENHPLASLMEVIGVLIENYEDEHIPQLHSVRVNLE</sequence>
<proteinExistence type="predicted"/>
<protein>
    <submittedName>
        <fullName evidence="1">Uncharacterized protein</fullName>
    </submittedName>
</protein>
<dbReference type="EMBL" id="JACJRF010000027">
    <property type="protein sequence ID" value="MBD2345604.1"/>
    <property type="molecule type" value="Genomic_DNA"/>
</dbReference>
<evidence type="ECO:0000313" key="2">
    <source>
        <dbReference type="Proteomes" id="UP000607281"/>
    </source>
</evidence>